<evidence type="ECO:0000256" key="3">
    <source>
        <dbReference type="ARBA" id="ARBA00022692"/>
    </source>
</evidence>
<proteinExistence type="inferred from homology"/>
<dbReference type="EMBL" id="FXUL01000010">
    <property type="protein sequence ID" value="SMP64940.1"/>
    <property type="molecule type" value="Genomic_DNA"/>
</dbReference>
<comment type="subcellular location">
    <subcellularLocation>
        <location evidence="1">Membrane</location>
        <topology evidence="1">Multi-pass membrane protein</topology>
    </subcellularLocation>
</comment>
<feature type="transmembrane region" description="Helical" evidence="6">
    <location>
        <begin position="12"/>
        <end position="31"/>
    </location>
</feature>
<evidence type="ECO:0000256" key="1">
    <source>
        <dbReference type="ARBA" id="ARBA00004141"/>
    </source>
</evidence>
<dbReference type="Pfam" id="PF04138">
    <property type="entry name" value="GtrA_DPMS_TM"/>
    <property type="match status" value="1"/>
</dbReference>
<accession>A0ABY1QE76</accession>
<feature type="domain" description="GtrA/DPMS transmembrane" evidence="7">
    <location>
        <begin position="11"/>
        <end position="129"/>
    </location>
</feature>
<keyword evidence="3 6" id="KW-0812">Transmembrane</keyword>
<evidence type="ECO:0000259" key="7">
    <source>
        <dbReference type="Pfam" id="PF04138"/>
    </source>
</evidence>
<keyword evidence="5 6" id="KW-0472">Membrane</keyword>
<gene>
    <name evidence="8" type="ORF">SAMN06295970_110124</name>
</gene>
<dbReference type="PANTHER" id="PTHR38459:SF1">
    <property type="entry name" value="PROPHAGE BACTOPRENOL-LINKED GLUCOSE TRANSLOCASE HOMOLOG"/>
    <property type="match status" value="1"/>
</dbReference>
<evidence type="ECO:0000256" key="5">
    <source>
        <dbReference type="ARBA" id="ARBA00023136"/>
    </source>
</evidence>
<comment type="similarity">
    <text evidence="2">Belongs to the GtrA family.</text>
</comment>
<feature type="transmembrane region" description="Helical" evidence="6">
    <location>
        <begin position="76"/>
        <end position="97"/>
    </location>
</feature>
<evidence type="ECO:0000256" key="2">
    <source>
        <dbReference type="ARBA" id="ARBA00009399"/>
    </source>
</evidence>
<name>A0ABY1QE76_9BURK</name>
<dbReference type="RefSeq" id="WP_283442965.1">
    <property type="nucleotide sequence ID" value="NZ_FXUL01000010.1"/>
</dbReference>
<dbReference type="PANTHER" id="PTHR38459">
    <property type="entry name" value="PROPHAGE BACTOPRENOL-LINKED GLUCOSE TRANSLOCASE HOMOLOG"/>
    <property type="match status" value="1"/>
</dbReference>
<evidence type="ECO:0000256" key="6">
    <source>
        <dbReference type="SAM" id="Phobius"/>
    </source>
</evidence>
<organism evidence="8 9">
    <name type="scientific">Noviherbaspirillum suwonense</name>
    <dbReference type="NCBI Taxonomy" id="1224511"/>
    <lineage>
        <taxon>Bacteria</taxon>
        <taxon>Pseudomonadati</taxon>
        <taxon>Pseudomonadota</taxon>
        <taxon>Betaproteobacteria</taxon>
        <taxon>Burkholderiales</taxon>
        <taxon>Oxalobacteraceae</taxon>
        <taxon>Noviherbaspirillum</taxon>
    </lineage>
</organism>
<keyword evidence="9" id="KW-1185">Reference proteome</keyword>
<protein>
    <submittedName>
        <fullName evidence="8">Flippase GtrA (Transmembrane translocase of bactoprenol-linked glucose)</fullName>
    </submittedName>
</protein>
<reference evidence="8 9" key="1">
    <citation type="submission" date="2017-05" db="EMBL/GenBank/DDBJ databases">
        <authorList>
            <person name="Varghese N."/>
            <person name="Submissions S."/>
        </authorList>
    </citation>
    <scope>NUCLEOTIDE SEQUENCE [LARGE SCALE GENOMIC DNA]</scope>
    <source>
        <strain evidence="8 9">DSM 26001</strain>
    </source>
</reference>
<sequence length="130" mass="13969">MTKSTLSQLLRFGISGGIGFLVDVAVLYLAMAAGANFYAGRGISFLCAVFATWQINRNYAFKPSGSMSVWQEWWRYLLAMLGGGIINYLCSAIAVAMLPPGPMVPLIGVAIGSIAGMSVNFISSKLFVFR</sequence>
<evidence type="ECO:0000313" key="9">
    <source>
        <dbReference type="Proteomes" id="UP001158049"/>
    </source>
</evidence>
<keyword evidence="4 6" id="KW-1133">Transmembrane helix</keyword>
<feature type="transmembrane region" description="Helical" evidence="6">
    <location>
        <begin position="103"/>
        <end position="122"/>
    </location>
</feature>
<dbReference type="Proteomes" id="UP001158049">
    <property type="component" value="Unassembled WGS sequence"/>
</dbReference>
<comment type="caution">
    <text evidence="8">The sequence shown here is derived from an EMBL/GenBank/DDBJ whole genome shotgun (WGS) entry which is preliminary data.</text>
</comment>
<dbReference type="InterPro" id="IPR007267">
    <property type="entry name" value="GtrA_DPMS_TM"/>
</dbReference>
<evidence type="ECO:0000313" key="8">
    <source>
        <dbReference type="EMBL" id="SMP64940.1"/>
    </source>
</evidence>
<feature type="transmembrane region" description="Helical" evidence="6">
    <location>
        <begin position="37"/>
        <end position="55"/>
    </location>
</feature>
<dbReference type="InterPro" id="IPR051401">
    <property type="entry name" value="GtrA_CellWall_Glycosyl"/>
</dbReference>
<evidence type="ECO:0000256" key="4">
    <source>
        <dbReference type="ARBA" id="ARBA00022989"/>
    </source>
</evidence>